<dbReference type="InterPro" id="IPR011051">
    <property type="entry name" value="RmlC_Cupin_sf"/>
</dbReference>
<proteinExistence type="predicted"/>
<name>A0A0P7ZTH9_9CYAN</name>
<protein>
    <submittedName>
        <fullName evidence="1">Putative metal-dependent enzyme of the double-stranded beta helix superfamily</fullName>
    </submittedName>
</protein>
<reference evidence="1 2" key="1">
    <citation type="submission" date="2015-09" db="EMBL/GenBank/DDBJ databases">
        <title>Identification and resolution of microdiversity through metagenomic sequencing of parallel consortia.</title>
        <authorList>
            <person name="Nelson W.C."/>
            <person name="Romine M.F."/>
            <person name="Lindemann S.R."/>
        </authorList>
    </citation>
    <scope>NUCLEOTIDE SEQUENCE [LARGE SCALE GENOMIC DNA]</scope>
    <source>
        <strain evidence="1">Ana</strain>
    </source>
</reference>
<dbReference type="PATRIC" id="fig|1666911.3.peg.3018"/>
<dbReference type="CDD" id="cd10548">
    <property type="entry name" value="cupin_CDO"/>
    <property type="match status" value="1"/>
</dbReference>
<dbReference type="AlphaFoldDB" id="A0A0P7ZTH9"/>
<comment type="caution">
    <text evidence="1">The sequence shown here is derived from an EMBL/GenBank/DDBJ whole genome shotgun (WGS) entry which is preliminary data.</text>
</comment>
<evidence type="ECO:0000313" key="1">
    <source>
        <dbReference type="EMBL" id="KPQ36856.1"/>
    </source>
</evidence>
<accession>A0A0P7ZTH9</accession>
<dbReference type="Proteomes" id="UP000050465">
    <property type="component" value="Unassembled WGS sequence"/>
</dbReference>
<gene>
    <name evidence="1" type="ORF">HLUCCA11_05020</name>
</gene>
<evidence type="ECO:0000313" key="2">
    <source>
        <dbReference type="Proteomes" id="UP000050465"/>
    </source>
</evidence>
<dbReference type="STRING" id="1666911.HLUCCA11_05020"/>
<dbReference type="InterPro" id="IPR014710">
    <property type="entry name" value="RmlC-like_jellyroll"/>
</dbReference>
<dbReference type="EMBL" id="LJZR01000004">
    <property type="protein sequence ID" value="KPQ36856.1"/>
    <property type="molecule type" value="Genomic_DNA"/>
</dbReference>
<dbReference type="Gene3D" id="2.60.120.10">
    <property type="entry name" value="Jelly Rolls"/>
    <property type="match status" value="1"/>
</dbReference>
<organism evidence="1 2">
    <name type="scientific">Phormidesmis priestleyi Ana</name>
    <dbReference type="NCBI Taxonomy" id="1666911"/>
    <lineage>
        <taxon>Bacteria</taxon>
        <taxon>Bacillati</taxon>
        <taxon>Cyanobacteriota</taxon>
        <taxon>Cyanophyceae</taxon>
        <taxon>Leptolyngbyales</taxon>
        <taxon>Leptolyngbyaceae</taxon>
        <taxon>Phormidesmis</taxon>
    </lineage>
</organism>
<sequence>MDNYNWLVTDDGQCKSFGTIDNDPPERTYRLYRFLTELEDILEQEPDDALRVQAIIPLVRKLLISSYWLQMEHNPPSEKTGWSVKFLYREHEYPITVQMVVWAPGSESKIHNHATWGIVAMIGGQEKNTFWRQSESDPTIIEPAGEKMLYPGDIIGFTSNAVHKVEPIGDEPTISFNLYGLTDYSTRYKYEPGTLLASKF</sequence>
<dbReference type="SUPFAM" id="SSF51182">
    <property type="entry name" value="RmlC-like cupins"/>
    <property type="match status" value="1"/>
</dbReference>